<keyword evidence="1" id="KW-0238">DNA-binding</keyword>
<name>A0ABP8L238_9BACT</name>
<dbReference type="RefSeq" id="WP_345271503.1">
    <property type="nucleotide sequence ID" value="NZ_BAABHB010000024.1"/>
</dbReference>
<dbReference type="Proteomes" id="UP001500936">
    <property type="component" value="Unassembled WGS sequence"/>
</dbReference>
<evidence type="ECO:0000259" key="3">
    <source>
        <dbReference type="PROSITE" id="PS50943"/>
    </source>
</evidence>
<dbReference type="PROSITE" id="PS50943">
    <property type="entry name" value="HTH_CROC1"/>
    <property type="match status" value="1"/>
</dbReference>
<proteinExistence type="predicted"/>
<feature type="domain" description="HTH cro/C1-type" evidence="3">
    <location>
        <begin position="7"/>
        <end position="61"/>
    </location>
</feature>
<keyword evidence="5" id="KW-1185">Reference proteome</keyword>
<sequence>MKLGTTLRKIRNQKKLSQSDVAEKVGVCQSTYFAWENDRSVPNVRYYVKLAAALGVDLAELIPENLTLIIPATNDPVDEPAGQNTQALYEDLTASQKQLIRMQQHRIEQLETENRTLRERLRENSADK</sequence>
<dbReference type="Pfam" id="PF01381">
    <property type="entry name" value="HTH_3"/>
    <property type="match status" value="1"/>
</dbReference>
<dbReference type="InterPro" id="IPR050807">
    <property type="entry name" value="TransReg_Diox_bact_type"/>
</dbReference>
<organism evidence="4 5">
    <name type="scientific">Nibrella viscosa</name>
    <dbReference type="NCBI Taxonomy" id="1084524"/>
    <lineage>
        <taxon>Bacteria</taxon>
        <taxon>Pseudomonadati</taxon>
        <taxon>Bacteroidota</taxon>
        <taxon>Cytophagia</taxon>
        <taxon>Cytophagales</taxon>
        <taxon>Spirosomataceae</taxon>
        <taxon>Nibrella</taxon>
    </lineage>
</organism>
<feature type="coiled-coil region" evidence="2">
    <location>
        <begin position="100"/>
        <end position="127"/>
    </location>
</feature>
<dbReference type="PANTHER" id="PTHR46797">
    <property type="entry name" value="HTH-TYPE TRANSCRIPTIONAL REGULATOR"/>
    <property type="match status" value="1"/>
</dbReference>
<dbReference type="EMBL" id="BAABHB010000024">
    <property type="protein sequence ID" value="GAA4421055.1"/>
    <property type="molecule type" value="Genomic_DNA"/>
</dbReference>
<evidence type="ECO:0000256" key="2">
    <source>
        <dbReference type="SAM" id="Coils"/>
    </source>
</evidence>
<reference evidence="5" key="1">
    <citation type="journal article" date="2019" name="Int. J. Syst. Evol. Microbiol.">
        <title>The Global Catalogue of Microorganisms (GCM) 10K type strain sequencing project: providing services to taxonomists for standard genome sequencing and annotation.</title>
        <authorList>
            <consortium name="The Broad Institute Genomics Platform"/>
            <consortium name="The Broad Institute Genome Sequencing Center for Infectious Disease"/>
            <person name="Wu L."/>
            <person name="Ma J."/>
        </authorList>
    </citation>
    <scope>NUCLEOTIDE SEQUENCE [LARGE SCALE GENOMIC DNA]</scope>
    <source>
        <strain evidence="5">JCM 17925</strain>
    </source>
</reference>
<gene>
    <name evidence="4" type="ORF">GCM10023187_56710</name>
</gene>
<evidence type="ECO:0000313" key="4">
    <source>
        <dbReference type="EMBL" id="GAA4421055.1"/>
    </source>
</evidence>
<dbReference type="InterPro" id="IPR001387">
    <property type="entry name" value="Cro/C1-type_HTH"/>
</dbReference>
<dbReference type="CDD" id="cd00093">
    <property type="entry name" value="HTH_XRE"/>
    <property type="match status" value="1"/>
</dbReference>
<comment type="caution">
    <text evidence="4">The sequence shown here is derived from an EMBL/GenBank/DDBJ whole genome shotgun (WGS) entry which is preliminary data.</text>
</comment>
<dbReference type="SMART" id="SM00530">
    <property type="entry name" value="HTH_XRE"/>
    <property type="match status" value="1"/>
</dbReference>
<dbReference type="PANTHER" id="PTHR46797:SF1">
    <property type="entry name" value="METHYLPHOSPHONATE SYNTHASE"/>
    <property type="match status" value="1"/>
</dbReference>
<accession>A0ABP8L238</accession>
<dbReference type="InterPro" id="IPR010982">
    <property type="entry name" value="Lambda_DNA-bd_dom_sf"/>
</dbReference>
<evidence type="ECO:0000313" key="5">
    <source>
        <dbReference type="Proteomes" id="UP001500936"/>
    </source>
</evidence>
<keyword evidence="2" id="KW-0175">Coiled coil</keyword>
<protein>
    <recommendedName>
        <fullName evidence="3">HTH cro/C1-type domain-containing protein</fullName>
    </recommendedName>
</protein>
<dbReference type="SUPFAM" id="SSF47413">
    <property type="entry name" value="lambda repressor-like DNA-binding domains"/>
    <property type="match status" value="1"/>
</dbReference>
<evidence type="ECO:0000256" key="1">
    <source>
        <dbReference type="ARBA" id="ARBA00023125"/>
    </source>
</evidence>
<dbReference type="Gene3D" id="1.10.260.40">
    <property type="entry name" value="lambda repressor-like DNA-binding domains"/>
    <property type="match status" value="1"/>
</dbReference>